<accession>A0A1T0CVF1</accession>
<name>A0A1T0CVF1_9GAMM</name>
<evidence type="ECO:0000313" key="2">
    <source>
        <dbReference type="EMBL" id="OOS26328.1"/>
    </source>
</evidence>
<proteinExistence type="predicted"/>
<dbReference type="RefSeq" id="WP_078316715.1">
    <property type="nucleotide sequence ID" value="NZ_MUYV01000001.1"/>
</dbReference>
<sequence>MLTVNDDGVSIQLSGQGSDPLFWWSVGLLVLGIIVAVVCFTMPVEYAIGSLFVFAVAMFGFNIKRHQAKRRHVFGVGELRLTPKRFAIDDKSLTLSETAEVSIDGAWLIIKDRGLEYRFSGFGDDKEMAVAKQVLEGKSIQSRKVSIRMADG</sequence>
<keyword evidence="3" id="KW-1185">Reference proteome</keyword>
<keyword evidence="1" id="KW-1133">Transmembrane helix</keyword>
<protein>
    <submittedName>
        <fullName evidence="2">Uncharacterized protein</fullName>
    </submittedName>
</protein>
<evidence type="ECO:0000256" key="1">
    <source>
        <dbReference type="SAM" id="Phobius"/>
    </source>
</evidence>
<feature type="transmembrane region" description="Helical" evidence="1">
    <location>
        <begin position="46"/>
        <end position="63"/>
    </location>
</feature>
<keyword evidence="1" id="KW-0812">Transmembrane</keyword>
<dbReference type="AlphaFoldDB" id="A0A1T0CVF1"/>
<evidence type="ECO:0000313" key="3">
    <source>
        <dbReference type="Proteomes" id="UP000190683"/>
    </source>
</evidence>
<comment type="caution">
    <text evidence="2">The sequence shown here is derived from an EMBL/GenBank/DDBJ whole genome shotgun (WGS) entry which is preliminary data.</text>
</comment>
<organism evidence="2 3">
    <name type="scientific">Moraxella porci DSM 25326</name>
    <dbReference type="NCBI Taxonomy" id="573983"/>
    <lineage>
        <taxon>Bacteria</taxon>
        <taxon>Pseudomonadati</taxon>
        <taxon>Pseudomonadota</taxon>
        <taxon>Gammaproteobacteria</taxon>
        <taxon>Moraxellales</taxon>
        <taxon>Moraxellaceae</taxon>
        <taxon>Moraxella</taxon>
    </lineage>
</organism>
<feature type="transmembrane region" description="Helical" evidence="1">
    <location>
        <begin position="21"/>
        <end position="40"/>
    </location>
</feature>
<dbReference type="STRING" id="573983.B0681_00030"/>
<keyword evidence="1" id="KW-0472">Membrane</keyword>
<dbReference type="Proteomes" id="UP000190683">
    <property type="component" value="Unassembled WGS sequence"/>
</dbReference>
<reference evidence="2 3" key="1">
    <citation type="submission" date="2017-02" db="EMBL/GenBank/DDBJ databases">
        <title>Draft genome sequence of Moraxella porci CCUG 54912T type strain.</title>
        <authorList>
            <person name="Salva-Serra F."/>
            <person name="Engstrom-Jakobsson H."/>
            <person name="Thorell K."/>
            <person name="Jaen-Luchoro D."/>
            <person name="Gonzales-Siles L."/>
            <person name="Karlsson R."/>
            <person name="Yazdan S."/>
            <person name="Boulund F."/>
            <person name="Johnning A."/>
            <person name="Engstrand L."/>
            <person name="Kristiansson E."/>
            <person name="Moore E."/>
        </authorList>
    </citation>
    <scope>NUCLEOTIDE SEQUENCE [LARGE SCALE GENOMIC DNA]</scope>
    <source>
        <strain evidence="2 3">CCUG 54912</strain>
    </source>
</reference>
<gene>
    <name evidence="2" type="ORF">B0681_00030</name>
</gene>
<dbReference type="EMBL" id="MUYV01000001">
    <property type="protein sequence ID" value="OOS26328.1"/>
    <property type="molecule type" value="Genomic_DNA"/>
</dbReference>